<keyword evidence="1" id="KW-0175">Coiled coil</keyword>
<evidence type="ECO:0000256" key="1">
    <source>
        <dbReference type="SAM" id="Coils"/>
    </source>
</evidence>
<dbReference type="Pfam" id="PF05193">
    <property type="entry name" value="Peptidase_M16_C"/>
    <property type="match status" value="1"/>
</dbReference>
<dbReference type="RefSeq" id="WP_150414141.1">
    <property type="nucleotide sequence ID" value="NZ_VYQF01000001.1"/>
</dbReference>
<dbReference type="Gene3D" id="3.30.830.10">
    <property type="entry name" value="Metalloenzyme, LuxS/M16 peptidase-like"/>
    <property type="match status" value="2"/>
</dbReference>
<name>A0A5J5IR25_9BACT</name>
<comment type="caution">
    <text evidence="4">The sequence shown here is derived from an EMBL/GenBank/DDBJ whole genome shotgun (WGS) entry which is preliminary data.</text>
</comment>
<keyword evidence="5" id="KW-1185">Reference proteome</keyword>
<dbReference type="GO" id="GO:0046872">
    <property type="term" value="F:metal ion binding"/>
    <property type="evidence" value="ECO:0007669"/>
    <property type="project" value="InterPro"/>
</dbReference>
<dbReference type="InterPro" id="IPR007863">
    <property type="entry name" value="Peptidase_M16_C"/>
</dbReference>
<evidence type="ECO:0000313" key="5">
    <source>
        <dbReference type="Proteomes" id="UP000326903"/>
    </source>
</evidence>
<dbReference type="Pfam" id="PF00675">
    <property type="entry name" value="Peptidase_M16"/>
    <property type="match status" value="1"/>
</dbReference>
<evidence type="ECO:0000313" key="4">
    <source>
        <dbReference type="EMBL" id="KAA9042012.1"/>
    </source>
</evidence>
<feature type="domain" description="Peptidase M16 C-terminal" evidence="3">
    <location>
        <begin position="193"/>
        <end position="367"/>
    </location>
</feature>
<evidence type="ECO:0000259" key="2">
    <source>
        <dbReference type="Pfam" id="PF00675"/>
    </source>
</evidence>
<accession>A0A5J5IR25</accession>
<dbReference type="InterPro" id="IPR011249">
    <property type="entry name" value="Metalloenz_LuxS/M16"/>
</dbReference>
<feature type="domain" description="Peptidase M16 N-terminal" evidence="2">
    <location>
        <begin position="43"/>
        <end position="149"/>
    </location>
</feature>
<gene>
    <name evidence="4" type="ORF">FW778_08350</name>
</gene>
<dbReference type="PANTHER" id="PTHR11851">
    <property type="entry name" value="METALLOPROTEASE"/>
    <property type="match status" value="1"/>
</dbReference>
<proteinExistence type="predicted"/>
<dbReference type="InterPro" id="IPR011765">
    <property type="entry name" value="Pept_M16_N"/>
</dbReference>
<sequence>MNPIIDTNLVLNRTIPPPIKDAVEFNLTLKPYTKYALSNGAPVYYINDGTEEVALVEIVFNAGNSFENKNLIASATNYLLKNGTSKKTALEINEHFEYYGAYLNRTCNNETTVLTLHCLSKHLNVLLPVIKEILTDSVFPEEELAIFKQNSIQHLSVNLKKCDFVANRLIDQYLYGAQHPYGRVSSVEDIQAITREDLVNFFANFYRKASCKIFAAGKLPADFENLLNESFGELHLNENITSVIHKTEMVAEKKSRINNDPNGVQGAVRIARPFPNRHHPDFKRASVLNTLFGGFFGSRLMSNIREEKGYTYGIHSFLENHIRESAWVISTEAGKDVCEATIEEVYKEMKILREELIDDEELLLVKNYIMGAHLGDIDGPFQVIARWKSLILNDLDETYFYDSMSTIKNISAEELKELANKYLQPEEFFELVVI</sequence>
<evidence type="ECO:0000259" key="3">
    <source>
        <dbReference type="Pfam" id="PF05193"/>
    </source>
</evidence>
<reference evidence="4 5" key="1">
    <citation type="submission" date="2019-09" db="EMBL/GenBank/DDBJ databases">
        <title>Draft genome sequence of Ginsengibacter sp. BR5-29.</title>
        <authorList>
            <person name="Im W.-T."/>
        </authorList>
    </citation>
    <scope>NUCLEOTIDE SEQUENCE [LARGE SCALE GENOMIC DNA]</scope>
    <source>
        <strain evidence="4 5">BR5-29</strain>
    </source>
</reference>
<dbReference type="EMBL" id="VYQF01000001">
    <property type="protein sequence ID" value="KAA9042012.1"/>
    <property type="molecule type" value="Genomic_DNA"/>
</dbReference>
<dbReference type="AlphaFoldDB" id="A0A5J5IR25"/>
<protein>
    <submittedName>
        <fullName evidence="4">Insulinase family protein</fullName>
    </submittedName>
</protein>
<dbReference type="Proteomes" id="UP000326903">
    <property type="component" value="Unassembled WGS sequence"/>
</dbReference>
<dbReference type="InterPro" id="IPR050361">
    <property type="entry name" value="MPP/UQCRC_Complex"/>
</dbReference>
<dbReference type="PANTHER" id="PTHR11851:SF224">
    <property type="entry name" value="PROCESSING PROTEASE"/>
    <property type="match status" value="1"/>
</dbReference>
<feature type="coiled-coil region" evidence="1">
    <location>
        <begin position="335"/>
        <end position="362"/>
    </location>
</feature>
<organism evidence="4 5">
    <name type="scientific">Ginsengibacter hankyongi</name>
    <dbReference type="NCBI Taxonomy" id="2607284"/>
    <lineage>
        <taxon>Bacteria</taxon>
        <taxon>Pseudomonadati</taxon>
        <taxon>Bacteroidota</taxon>
        <taxon>Chitinophagia</taxon>
        <taxon>Chitinophagales</taxon>
        <taxon>Chitinophagaceae</taxon>
        <taxon>Ginsengibacter</taxon>
    </lineage>
</organism>
<dbReference type="SUPFAM" id="SSF63411">
    <property type="entry name" value="LuxS/MPP-like metallohydrolase"/>
    <property type="match status" value="2"/>
</dbReference>